<gene>
    <name evidence="1" type="ORF">SAMN04487992_10227</name>
</gene>
<dbReference type="RefSeq" id="WP_254788196.1">
    <property type="nucleotide sequence ID" value="NZ_FNBD01000002.1"/>
</dbReference>
<accession>A0A1G7E1K6</accession>
<dbReference type="AlphaFoldDB" id="A0A1G7E1K6"/>
<evidence type="ECO:0000313" key="1">
    <source>
        <dbReference type="EMBL" id="SDE57512.1"/>
    </source>
</evidence>
<evidence type="ECO:0000313" key="2">
    <source>
        <dbReference type="Proteomes" id="UP000182114"/>
    </source>
</evidence>
<protein>
    <submittedName>
        <fullName evidence="1">Uncharacterized protein</fullName>
    </submittedName>
</protein>
<reference evidence="2" key="1">
    <citation type="submission" date="2016-10" db="EMBL/GenBank/DDBJ databases">
        <authorList>
            <person name="Varghese N."/>
            <person name="Submissions S."/>
        </authorList>
    </citation>
    <scope>NUCLEOTIDE SEQUENCE [LARGE SCALE GENOMIC DNA]</scope>
    <source>
        <strain evidence="2">DSM 24729</strain>
    </source>
</reference>
<dbReference type="EMBL" id="FNBD01000002">
    <property type="protein sequence ID" value="SDE57512.1"/>
    <property type="molecule type" value="Genomic_DNA"/>
</dbReference>
<keyword evidence="2" id="KW-1185">Reference proteome</keyword>
<name>A0A1G7E1K6_9FLAO</name>
<dbReference type="Gene3D" id="2.60.120.260">
    <property type="entry name" value="Galactose-binding domain-like"/>
    <property type="match status" value="1"/>
</dbReference>
<proteinExistence type="predicted"/>
<organism evidence="1 2">
    <name type="scientific">Cellulophaga baltica</name>
    <dbReference type="NCBI Taxonomy" id="76594"/>
    <lineage>
        <taxon>Bacteria</taxon>
        <taxon>Pseudomonadati</taxon>
        <taxon>Bacteroidota</taxon>
        <taxon>Flavobacteriia</taxon>
        <taxon>Flavobacteriales</taxon>
        <taxon>Flavobacteriaceae</taxon>
        <taxon>Cellulophaga</taxon>
    </lineage>
</organism>
<dbReference type="Proteomes" id="UP000182114">
    <property type="component" value="Unassembled WGS sequence"/>
</dbReference>
<sequence length="108" mass="12172">MAINTVKLVSPKGALKIPAGELKVSMNIWLDQGRVADKIHVTLTNPTINLVFSDLKKLPRREWVTIETTVNRNMASKADDQMILEIKKEDLPATKAAKFFIDDIEIKK</sequence>